<feature type="region of interest" description="Disordered" evidence="7">
    <location>
        <begin position="461"/>
        <end position="504"/>
    </location>
</feature>
<evidence type="ECO:0000256" key="4">
    <source>
        <dbReference type="ARBA" id="ARBA00022989"/>
    </source>
</evidence>
<dbReference type="PANTHER" id="PTHR13906:SF4">
    <property type="entry name" value="LYSOPHOSPHOLIPID ACYLTRANSFERASE 6"/>
    <property type="match status" value="1"/>
</dbReference>
<evidence type="ECO:0000256" key="2">
    <source>
        <dbReference type="ARBA" id="ARBA00022679"/>
    </source>
</evidence>
<dbReference type="PANTHER" id="PTHR13906">
    <property type="entry name" value="PORCUPINE"/>
    <property type="match status" value="1"/>
</dbReference>
<evidence type="ECO:0000256" key="8">
    <source>
        <dbReference type="SAM" id="Phobius"/>
    </source>
</evidence>
<accession>L8HIN9</accession>
<keyword evidence="5 8" id="KW-0472">Membrane</keyword>
<feature type="transmembrane region" description="Helical" evidence="8">
    <location>
        <begin position="402"/>
        <end position="426"/>
    </location>
</feature>
<organism evidence="9 10">
    <name type="scientific">Acanthamoeba castellanii (strain ATCC 30010 / Neff)</name>
    <dbReference type="NCBI Taxonomy" id="1257118"/>
    <lineage>
        <taxon>Eukaryota</taxon>
        <taxon>Amoebozoa</taxon>
        <taxon>Discosea</taxon>
        <taxon>Longamoebia</taxon>
        <taxon>Centramoebida</taxon>
        <taxon>Acanthamoebidae</taxon>
        <taxon>Acanthamoeba</taxon>
    </lineage>
</organism>
<dbReference type="RefSeq" id="XP_004368224.1">
    <property type="nucleotide sequence ID" value="XM_004368167.1"/>
</dbReference>
<keyword evidence="6 9" id="KW-0012">Acyltransferase</keyword>
<feature type="transmembrane region" description="Helical" evidence="8">
    <location>
        <begin position="177"/>
        <end position="196"/>
    </location>
</feature>
<keyword evidence="2 9" id="KW-0808">Transferase</keyword>
<dbReference type="VEuPathDB" id="AmoebaDB:ACA1_295550"/>
<dbReference type="OMA" id="NAWVSRY"/>
<feature type="transmembrane region" description="Helical" evidence="8">
    <location>
        <begin position="216"/>
        <end position="236"/>
    </location>
</feature>
<dbReference type="GO" id="GO:0016020">
    <property type="term" value="C:membrane"/>
    <property type="evidence" value="ECO:0007669"/>
    <property type="project" value="UniProtKB-SubCell"/>
</dbReference>
<evidence type="ECO:0000313" key="10">
    <source>
        <dbReference type="Proteomes" id="UP000011083"/>
    </source>
</evidence>
<dbReference type="GO" id="GO:0016746">
    <property type="term" value="F:acyltransferase activity"/>
    <property type="evidence" value="ECO:0007669"/>
    <property type="project" value="UniProtKB-KW"/>
</dbReference>
<dbReference type="GeneID" id="14926527"/>
<dbReference type="InterPro" id="IPR049941">
    <property type="entry name" value="LPLAT_7/PORCN-like"/>
</dbReference>
<evidence type="ECO:0000256" key="3">
    <source>
        <dbReference type="ARBA" id="ARBA00022692"/>
    </source>
</evidence>
<sequence length="504" mass="57115">MHFPLVDALDRAVEQTSVRYLFALAAVYPLALVFRLLPYPHHLAAAGAGRAWAAAVKHLFSVVITIGICSFALGPYSWVHALVTTLVSYALHRLLPHGIAHKAVFMFCMAYLSFGHLWIMYTEWLAWSLNWTTQQMLLTIKLTSCACNIYDGHQPAAAQEKMRDYQKRHAVKRMPSLLEYLGFAFFFPSFLAGPTMEMSDYLAFINGDIWLPTLQTVGLAFMFLPGPALGNVYFPIDNFLTRPFLDAPFLVKFGEMWLILFLVRCKYYFGWYMGEGGFVACGFSYNGTDARGRVRWDRVPVNRPLGVELPENMREVTDSWNICTSSWLKQYVYLRFSPDGKPNMLATMLTYFTSAFWHGFYPGYFMFFLMGAVLTETGKNLRRKVRPWFLREDGVTPRPAKIVYDVLGVIAVQASLSYIAVSFVLLLPSRAWTVYESMYHAGYVLIFATFFVTRFVLPSPPRPKASTTTNNSQASKKASTTTKKKNGSGSDVDQSPAAKDKKVR</sequence>
<dbReference type="STRING" id="1257118.L8HIN9"/>
<keyword evidence="3 8" id="KW-0812">Transmembrane</keyword>
<dbReference type="OrthoDB" id="286734at2759"/>
<evidence type="ECO:0000256" key="7">
    <source>
        <dbReference type="SAM" id="MobiDB-lite"/>
    </source>
</evidence>
<dbReference type="Proteomes" id="UP000011083">
    <property type="component" value="Unassembled WGS sequence"/>
</dbReference>
<dbReference type="AlphaFoldDB" id="L8HIN9"/>
<evidence type="ECO:0000256" key="1">
    <source>
        <dbReference type="ARBA" id="ARBA00004141"/>
    </source>
</evidence>
<evidence type="ECO:0000313" key="9">
    <source>
        <dbReference type="EMBL" id="ELR25469.1"/>
    </source>
</evidence>
<name>L8HIN9_ACACF</name>
<protein>
    <submittedName>
        <fullName evidence="9">Membranebound O-acyltransferase domain containing protein 2, putative</fullName>
    </submittedName>
</protein>
<evidence type="ECO:0000256" key="5">
    <source>
        <dbReference type="ARBA" id="ARBA00023136"/>
    </source>
</evidence>
<feature type="transmembrane region" description="Helical" evidence="8">
    <location>
        <begin position="99"/>
        <end position="121"/>
    </location>
</feature>
<feature type="compositionally biased region" description="Low complexity" evidence="7">
    <location>
        <begin position="471"/>
        <end position="481"/>
    </location>
</feature>
<dbReference type="InterPro" id="IPR004299">
    <property type="entry name" value="MBOAT_fam"/>
</dbReference>
<dbReference type="GO" id="GO:0030258">
    <property type="term" value="P:lipid modification"/>
    <property type="evidence" value="ECO:0007669"/>
    <property type="project" value="TreeGrafter"/>
</dbReference>
<feature type="transmembrane region" description="Helical" evidence="8">
    <location>
        <begin position="248"/>
        <end position="269"/>
    </location>
</feature>
<reference evidence="9 10" key="1">
    <citation type="journal article" date="2013" name="Genome Biol.">
        <title>Genome of Acanthamoeba castellanii highlights extensive lateral gene transfer and early evolution of tyrosine kinase signaling.</title>
        <authorList>
            <person name="Clarke M."/>
            <person name="Lohan A.J."/>
            <person name="Liu B."/>
            <person name="Lagkouvardos I."/>
            <person name="Roy S."/>
            <person name="Zafar N."/>
            <person name="Bertelli C."/>
            <person name="Schilde C."/>
            <person name="Kianianmomeni A."/>
            <person name="Burglin T.R."/>
            <person name="Frech C."/>
            <person name="Turcotte B."/>
            <person name="Kopec K.O."/>
            <person name="Synnott J.M."/>
            <person name="Choo C."/>
            <person name="Paponov I."/>
            <person name="Finkler A."/>
            <person name="Soon Heng Tan C."/>
            <person name="Hutchins A.P."/>
            <person name="Weinmeier T."/>
            <person name="Rattei T."/>
            <person name="Chu J.S."/>
            <person name="Gimenez G."/>
            <person name="Irimia M."/>
            <person name="Rigden D.J."/>
            <person name="Fitzpatrick D.A."/>
            <person name="Lorenzo-Morales J."/>
            <person name="Bateman A."/>
            <person name="Chiu C.H."/>
            <person name="Tang P."/>
            <person name="Hegemann P."/>
            <person name="Fromm H."/>
            <person name="Raoult D."/>
            <person name="Greub G."/>
            <person name="Miranda-Saavedra D."/>
            <person name="Chen N."/>
            <person name="Nash P."/>
            <person name="Ginger M.L."/>
            <person name="Horn M."/>
            <person name="Schaap P."/>
            <person name="Caler L."/>
            <person name="Loftus B."/>
        </authorList>
    </citation>
    <scope>NUCLEOTIDE SEQUENCE [LARGE SCALE GENOMIC DNA]</scope>
    <source>
        <strain evidence="9 10">Neff</strain>
    </source>
</reference>
<feature type="transmembrane region" description="Helical" evidence="8">
    <location>
        <begin position="438"/>
        <end position="457"/>
    </location>
</feature>
<comment type="subcellular location">
    <subcellularLocation>
        <location evidence="1">Membrane</location>
        <topology evidence="1">Multi-pass membrane protein</topology>
    </subcellularLocation>
</comment>
<feature type="transmembrane region" description="Helical" evidence="8">
    <location>
        <begin position="361"/>
        <end position="381"/>
    </location>
</feature>
<keyword evidence="10" id="KW-1185">Reference proteome</keyword>
<gene>
    <name evidence="9" type="ORF">ACA1_295550</name>
</gene>
<proteinExistence type="predicted"/>
<feature type="transmembrane region" description="Helical" evidence="8">
    <location>
        <begin position="20"/>
        <end position="38"/>
    </location>
</feature>
<feature type="transmembrane region" description="Helical" evidence="8">
    <location>
        <begin position="59"/>
        <end position="79"/>
    </location>
</feature>
<evidence type="ECO:0000256" key="6">
    <source>
        <dbReference type="ARBA" id="ARBA00023315"/>
    </source>
</evidence>
<dbReference type="Pfam" id="PF03062">
    <property type="entry name" value="MBOAT"/>
    <property type="match status" value="1"/>
</dbReference>
<dbReference type="KEGG" id="acan:ACA1_295550"/>
<dbReference type="EMBL" id="KB007805">
    <property type="protein sequence ID" value="ELR25469.1"/>
    <property type="molecule type" value="Genomic_DNA"/>
</dbReference>
<keyword evidence="4 8" id="KW-1133">Transmembrane helix</keyword>